<dbReference type="SMART" id="SM00364">
    <property type="entry name" value="LRR_BAC"/>
    <property type="match status" value="13"/>
</dbReference>
<name>A0AAW2H7M1_9NEOP</name>
<feature type="domain" description="Disease resistance R13L4/SHOC-2-like LRR" evidence="4">
    <location>
        <begin position="179"/>
        <end position="259"/>
    </location>
</feature>
<dbReference type="SUPFAM" id="SSF52058">
    <property type="entry name" value="L domain-like"/>
    <property type="match status" value="1"/>
</dbReference>
<reference evidence="5" key="1">
    <citation type="journal article" date="2024" name="Gigascience">
        <title>Chromosome-level genome of the poultry shaft louse Menopon gallinae provides insight into the host-switching and adaptive evolution of parasitic lice.</title>
        <authorList>
            <person name="Xu Y."/>
            <person name="Ma L."/>
            <person name="Liu S."/>
            <person name="Liang Y."/>
            <person name="Liu Q."/>
            <person name="He Z."/>
            <person name="Tian L."/>
            <person name="Duan Y."/>
            <person name="Cai W."/>
            <person name="Li H."/>
            <person name="Song F."/>
        </authorList>
    </citation>
    <scope>NUCLEOTIDE SEQUENCE</scope>
    <source>
        <strain evidence="5">Cailab_2023a</strain>
    </source>
</reference>
<keyword evidence="1" id="KW-0433">Leucine-rich repeat</keyword>
<organism evidence="5">
    <name type="scientific">Menopon gallinae</name>
    <name type="common">poultry shaft louse</name>
    <dbReference type="NCBI Taxonomy" id="328185"/>
    <lineage>
        <taxon>Eukaryota</taxon>
        <taxon>Metazoa</taxon>
        <taxon>Ecdysozoa</taxon>
        <taxon>Arthropoda</taxon>
        <taxon>Hexapoda</taxon>
        <taxon>Insecta</taxon>
        <taxon>Pterygota</taxon>
        <taxon>Neoptera</taxon>
        <taxon>Paraneoptera</taxon>
        <taxon>Psocodea</taxon>
        <taxon>Troctomorpha</taxon>
        <taxon>Phthiraptera</taxon>
        <taxon>Amblycera</taxon>
        <taxon>Menoponidae</taxon>
        <taxon>Menopon</taxon>
    </lineage>
</organism>
<dbReference type="SMART" id="SM00369">
    <property type="entry name" value="LRR_TYP"/>
    <property type="match status" value="14"/>
</dbReference>
<dbReference type="PANTHER" id="PTHR48051:SF39">
    <property type="entry name" value="P53-INDUCED DEATH DOMAIN PROTEIN 1"/>
    <property type="match status" value="1"/>
</dbReference>
<proteinExistence type="predicted"/>
<keyword evidence="3" id="KW-1133">Transmembrane helix</keyword>
<dbReference type="InterPro" id="IPR025875">
    <property type="entry name" value="Leu-rich_rpt_4"/>
</dbReference>
<dbReference type="Gene3D" id="3.80.10.10">
    <property type="entry name" value="Ribonuclease Inhibitor"/>
    <property type="match status" value="4"/>
</dbReference>
<dbReference type="InterPro" id="IPR032675">
    <property type="entry name" value="LRR_dom_sf"/>
</dbReference>
<dbReference type="Pfam" id="PF12799">
    <property type="entry name" value="LRR_4"/>
    <property type="match status" value="3"/>
</dbReference>
<keyword evidence="3" id="KW-0812">Transmembrane</keyword>
<dbReference type="InterPro" id="IPR001611">
    <property type="entry name" value="Leu-rich_rpt"/>
</dbReference>
<keyword evidence="3" id="KW-0472">Membrane</keyword>
<dbReference type="AlphaFoldDB" id="A0AAW2H7M1"/>
<evidence type="ECO:0000256" key="2">
    <source>
        <dbReference type="ARBA" id="ARBA00022737"/>
    </source>
</evidence>
<feature type="transmembrane region" description="Helical" evidence="3">
    <location>
        <begin position="651"/>
        <end position="673"/>
    </location>
</feature>
<evidence type="ECO:0000313" key="5">
    <source>
        <dbReference type="EMBL" id="KAL0265720.1"/>
    </source>
</evidence>
<comment type="caution">
    <text evidence="5">The sequence shown here is derived from an EMBL/GenBank/DDBJ whole genome shotgun (WGS) entry which is preliminary data.</text>
</comment>
<protein>
    <recommendedName>
        <fullName evidence="4">Disease resistance R13L4/SHOC-2-like LRR domain-containing protein</fullName>
    </recommendedName>
</protein>
<dbReference type="Pfam" id="PF23598">
    <property type="entry name" value="LRR_14"/>
    <property type="match status" value="2"/>
</dbReference>
<keyword evidence="2" id="KW-0677">Repeat</keyword>
<dbReference type="InterPro" id="IPR003591">
    <property type="entry name" value="Leu-rich_rpt_typical-subtyp"/>
</dbReference>
<dbReference type="InterPro" id="IPR050216">
    <property type="entry name" value="LRR_domain-containing"/>
</dbReference>
<evidence type="ECO:0000259" key="4">
    <source>
        <dbReference type="Pfam" id="PF23598"/>
    </source>
</evidence>
<sequence>MLQELSLSHNQLTELPKEIGNLSLLQKLYLFNNRLTTLPEEIGNLSQLHGLGLGNNELITLPKEIGNLSLLQELNLDNNQLITLPGEIGSLSQLQKLYLSDNQLTALPKEIGNLSMLQGLGLNNNQLTTLPGEIGNLSQLQELGLSDNQFTELPEEIGNLSQLQGLDLGNNQLKALPGEIESLSQLQGLGLNHNQLTALPGEIGSLSQLQVLYLYGNQLTALPEEIGNLSQLQKLYFGNNQLTALPGEIGNLSLLQELDLGNNQLTALPGEIGSLSQLQELYLNGNQLTALPEEIGNLSKLQVLDLRNNPLAENSEGGMLGWRKLRDVFGGRAILDKDKAFREEEVYRRHTATSPHWNIDRLRGIMLESVPKSKHSAEEILDIWRNKLARYAPVCTDGRDMESYIKTLWGTDREAFKGWRMYDSSVQETRDLVEAVVSKLGESRADAEAYVPELCEALLYCPDRQMATLNMVYGALYAKRDARSFEYFVENEIATLKRYILDIVVTPGSGTENVHVQNYWRYKLREKLGFKGEYKPRMGTFYQDRFRGQVSNVLDVFYTKFTPKYVVERLAEKINGRKEWLMGAGAYLSGRLEDESYKRRVFEFENEEDASFLIPSRITHSGVEDILEGMGILERGGVETSGWSVRVLLCWSAWVLLGWSACVLLGLSAWIFLSKVLRRT</sequence>
<evidence type="ECO:0000256" key="3">
    <source>
        <dbReference type="SAM" id="Phobius"/>
    </source>
</evidence>
<gene>
    <name evidence="5" type="ORF">PYX00_011434</name>
</gene>
<evidence type="ECO:0000256" key="1">
    <source>
        <dbReference type="ARBA" id="ARBA00022614"/>
    </source>
</evidence>
<dbReference type="GO" id="GO:0005737">
    <property type="term" value="C:cytoplasm"/>
    <property type="evidence" value="ECO:0007669"/>
    <property type="project" value="TreeGrafter"/>
</dbReference>
<dbReference type="InterPro" id="IPR055414">
    <property type="entry name" value="LRR_R13L4/SHOC2-like"/>
</dbReference>
<dbReference type="PROSITE" id="PS51450">
    <property type="entry name" value="LRR"/>
    <property type="match status" value="7"/>
</dbReference>
<dbReference type="FunFam" id="3.80.10.10:FF:001164">
    <property type="entry name" value="GH01279p"/>
    <property type="match status" value="1"/>
</dbReference>
<dbReference type="EMBL" id="JARGDH010000006">
    <property type="protein sequence ID" value="KAL0265720.1"/>
    <property type="molecule type" value="Genomic_DNA"/>
</dbReference>
<accession>A0AAW2H7M1</accession>
<dbReference type="SMART" id="SM00365">
    <property type="entry name" value="LRR_SD22"/>
    <property type="match status" value="7"/>
</dbReference>
<dbReference type="PANTHER" id="PTHR48051">
    <property type="match status" value="1"/>
</dbReference>
<feature type="domain" description="Disease resistance R13L4/SHOC-2-like LRR" evidence="4">
    <location>
        <begin position="41"/>
        <end position="123"/>
    </location>
</feature>